<evidence type="ECO:0000313" key="12">
    <source>
        <dbReference type="Proteomes" id="UP001515480"/>
    </source>
</evidence>
<dbReference type="PANTHER" id="PTHR11319">
    <property type="entry name" value="G PROTEIN-COUPLED RECEPTOR-RELATED"/>
    <property type="match status" value="1"/>
</dbReference>
<evidence type="ECO:0000259" key="10">
    <source>
        <dbReference type="Pfam" id="PF01094"/>
    </source>
</evidence>
<dbReference type="Pfam" id="PF01094">
    <property type="entry name" value="ANF_receptor"/>
    <property type="match status" value="1"/>
</dbReference>
<organism evidence="11 12">
    <name type="scientific">Prymnesium parvum</name>
    <name type="common">Toxic golden alga</name>
    <dbReference type="NCBI Taxonomy" id="97485"/>
    <lineage>
        <taxon>Eukaryota</taxon>
        <taxon>Haptista</taxon>
        <taxon>Haptophyta</taxon>
        <taxon>Prymnesiophyceae</taxon>
        <taxon>Prymnesiales</taxon>
        <taxon>Prymnesiaceae</taxon>
        <taxon>Prymnesium</taxon>
    </lineage>
</organism>
<gene>
    <name evidence="11" type="ORF">AB1Y20_021315</name>
</gene>
<dbReference type="SUPFAM" id="SSF53822">
    <property type="entry name" value="Periplasmic binding protein-like I"/>
    <property type="match status" value="1"/>
</dbReference>
<feature type="transmembrane region" description="Helical" evidence="8">
    <location>
        <begin position="1617"/>
        <end position="1635"/>
    </location>
</feature>
<feature type="transmembrane region" description="Helical" evidence="8">
    <location>
        <begin position="1472"/>
        <end position="1499"/>
    </location>
</feature>
<evidence type="ECO:0000256" key="6">
    <source>
        <dbReference type="ARBA" id="ARBA00023180"/>
    </source>
</evidence>
<dbReference type="PROSITE" id="PS51257">
    <property type="entry name" value="PROKAR_LIPOPROTEIN"/>
    <property type="match status" value="1"/>
</dbReference>
<feature type="compositionally biased region" description="Low complexity" evidence="7">
    <location>
        <begin position="2048"/>
        <end position="2057"/>
    </location>
</feature>
<feature type="chain" id="PRO_5044311293" description="Receptor ligand binding region domain-containing protein" evidence="9">
    <location>
        <begin position="17"/>
        <end position="2201"/>
    </location>
</feature>
<feature type="transmembrane region" description="Helical" evidence="8">
    <location>
        <begin position="1351"/>
        <end position="1371"/>
    </location>
</feature>
<keyword evidence="3 8" id="KW-1133">Transmembrane helix</keyword>
<keyword evidence="5" id="KW-0675">Receptor</keyword>
<feature type="region of interest" description="Disordered" evidence="7">
    <location>
        <begin position="157"/>
        <end position="186"/>
    </location>
</feature>
<dbReference type="Gene3D" id="3.40.50.10140">
    <property type="entry name" value="Toll/interleukin-1 receptor homology (TIR) domain"/>
    <property type="match status" value="1"/>
</dbReference>
<dbReference type="EMBL" id="JBGBPQ010000007">
    <property type="protein sequence ID" value="KAL1521658.1"/>
    <property type="molecule type" value="Genomic_DNA"/>
</dbReference>
<comment type="caution">
    <text evidence="11">The sequence shown here is derived from an EMBL/GenBank/DDBJ whole genome shotgun (WGS) entry which is preliminary data.</text>
</comment>
<evidence type="ECO:0000256" key="9">
    <source>
        <dbReference type="SAM" id="SignalP"/>
    </source>
</evidence>
<feature type="region of interest" description="Disordered" evidence="7">
    <location>
        <begin position="2030"/>
        <end position="2057"/>
    </location>
</feature>
<feature type="transmembrane region" description="Helical" evidence="8">
    <location>
        <begin position="1440"/>
        <end position="1460"/>
    </location>
</feature>
<dbReference type="Proteomes" id="UP001515480">
    <property type="component" value="Unassembled WGS sequence"/>
</dbReference>
<keyword evidence="6" id="KW-0325">Glycoprotein</keyword>
<feature type="transmembrane region" description="Helical" evidence="8">
    <location>
        <begin position="1377"/>
        <end position="1394"/>
    </location>
</feature>
<evidence type="ECO:0000256" key="4">
    <source>
        <dbReference type="ARBA" id="ARBA00023136"/>
    </source>
</evidence>
<keyword evidence="9" id="KW-0732">Signal</keyword>
<feature type="transmembrane region" description="Helical" evidence="8">
    <location>
        <begin position="1406"/>
        <end position="1428"/>
    </location>
</feature>
<evidence type="ECO:0000313" key="11">
    <source>
        <dbReference type="EMBL" id="KAL1521658.1"/>
    </source>
</evidence>
<comment type="subcellular location">
    <subcellularLocation>
        <location evidence="1">Membrane</location>
        <topology evidence="1">Multi-pass membrane protein</topology>
    </subcellularLocation>
</comment>
<dbReference type="GO" id="GO:0016020">
    <property type="term" value="C:membrane"/>
    <property type="evidence" value="ECO:0007669"/>
    <property type="project" value="UniProtKB-SubCell"/>
</dbReference>
<dbReference type="InterPro" id="IPR028082">
    <property type="entry name" value="Peripla_BP_I"/>
</dbReference>
<dbReference type="GO" id="GO:0004930">
    <property type="term" value="F:G protein-coupled receptor activity"/>
    <property type="evidence" value="ECO:0007669"/>
    <property type="project" value="InterPro"/>
</dbReference>
<dbReference type="InterPro" id="IPR000337">
    <property type="entry name" value="GPCR_3"/>
</dbReference>
<keyword evidence="2 8" id="KW-0812">Transmembrane</keyword>
<evidence type="ECO:0000256" key="3">
    <source>
        <dbReference type="ARBA" id="ARBA00022989"/>
    </source>
</evidence>
<accession>A0AB34JJ87</accession>
<feature type="transmembrane region" description="Helical" evidence="8">
    <location>
        <begin position="1647"/>
        <end position="1664"/>
    </location>
</feature>
<dbReference type="PANTHER" id="PTHR11319:SF35">
    <property type="entry name" value="OUTER MEMBRANE PROTEIN PMPC-RELATED"/>
    <property type="match status" value="1"/>
</dbReference>
<feature type="transmembrane region" description="Helical" evidence="8">
    <location>
        <begin position="1694"/>
        <end position="1715"/>
    </location>
</feature>
<sequence length="2201" mass="237968">MPRSIWLALYLVRAAANLCHPAAGAASCIDVRALPTSAVTVVSHGQENDIFWSEGIRPAMLQAATDMNVPLHFPLHAAGLTGSEVFAEMRRLLEAVRARPAGEVRAVVVTIPANSGVESAIAELVASGIPVIGFNAGSELAASLGLRAFFGQDEWAGTRLPPSPLDGPKQHVPSSPAQPPGCPARTAGARAANEIIAQLARASVSSTPGAPLRALYLDHTSGSALVGPRFASFKQTLADSGITTDLLQIPTYTLGSTNLNVQRLAFDPLFERAIIRNASSPTGYTCSYDAIMVGTAALNPLLYSFFVGYNCREKEGQAVSRGLFDYSDEAEKALLDELVTFVIDQQTWLQGYFTLATSALAAALNMTIALPPFPEIHSTGPAIVTLRSRKLGATAHQLWEERPHMRVHALAHYPNSTAEYAEFAAGVRQAASDLRVEASVDSIDQSAPLHERCAAWAAAAAADAPPHGLLVGASNESVAGRVAECLAALPNLTAITTGARLERQPTATRWLHQLSPHFGRLGGAAAARFAAANATRALCAVSEFDGLADRQMCESVGAALGVPTEAVALPQLQPRLLSLPAAEAVAVVVRASSAAVASPLLARTSSAGGEALFFADEQIFLQGYVGVMLLALNHATANRLALDEIDSARPALLGAPHDDMACRVSTPTFCPAVPPPPPPPPSVSEVTIGMLLPIYRTIDSNFRKLSWSPRLGVYQAVKELNNKTDGQFDTLLPSTRLRIAFRDSKCDAAAALVGALALSREEGDREPVVAFVGAGCSGASETAAQVAEGSRTPIISPTSTSPSLSDGRRFPYFLRTCPSDAFIADGLVRVAKDLFGYSSVALVHSNDAYGIGGAVAFADAALAARLHVSTTQSFSASATQFERQIEALHRSGAHVIVLHSEVSVGSLFLCAAFDKGVGGEGYLFLGGDGFSTSSLWLDEPTLAADAVYRERVLKGLFSMSPDVHPEHTRQYGDFLARRRTLQYTAGDGIACSLEKDDFGNYLWATDHDGNASTPLACAGFGDDASFEGFAYDAVVAIAHALHELIEVRHRAQISGDELLDALIQTVAFDGVTGPLAFHDDSAEPSREYHGDRRTGLAYRLLNFVSSELGLVGVGVWLPCEQPCDWAAAWRPAAGVELTFSTADNSRPPEAQAVACPYGEALSQSGECECDDGFARLVPDGQCEKCEVGRDSRRATLNQSGSDGCTMCAAGYFRRRADQPVSQCAACATVPGISCAVNATLVDVAVDEGFWRASPRSAHVVQCVRLRTAGGGWSPCVGGNDAGRQGDGYCAEGHAGPRCERCTNTSQYFVDGRCAECPPAQGRIVLVIGLVAAAILLLSRVPALLLRVAPHAYRFTLSWLCHLIAEIMALALIPKVKLAIAFYQTVGLLPVVYSLRLPDYYHEWMSFLSVFEVDLASYFFPGSCLGGGFHTRLLLRSFTPLVLLAIVLILAGMVGTVQHLLGFTERALPLQKIVLALLPVLLFIAFCLTPSTSTSIFAAWSCESFQYDSTANPPTTISFLRGDISINCDSSDEEYGRIVALAYLLVAIWPVGVPLFFLLVLYLGRRAILLGRSTRLNRATAFLHREYSRDYYWWEAIFLMQRLVVVGFAQWIDHPCTRLQFALVVSFAYVLALMVAKPYKRTDVGLMAYSSQVATILVLALSFLIRQYTSIEDVQGTSETGLILAVLGFDSVDGMVVSMIILSLTIVNFFLVFTLWQTLTSKKIPLLRLKTSGQPPDLSLRRGRRYHLFLSHAWSSGQDQAGQIKRKLELLLPGCDIFMDMEAIDDGDNLEQDVGESQSVLIFLSRGYFSMAACVRHVTHSLESQLPLIRVHEKDMSKGGASLSSLRADCEAQGLSAEAVFGDSRLFNQNSAVITWQRLPEFQQLSLTLIAQQLLHSTPLYKDLTAPPELYLPGQLSSQNLILRQHAVVFVSALNAKATFVVNELLDKYNFEKKLTITTDPHNFQKRRRSSALPPLQRDFPFKLRRTSQLMESRLPGPRRKPIISFCPSSRKAVIAIRRLPALKAEAGAPKPTIPWTASSDRSSRTSRRSSISGAISRARSRHLQDIRTVDREEDPYPFTITHMLLYLDSTTFEGNVGQQLADEVRQARFKGIEMILTHELDEERDGCPFSRLLEATPDDLVHDGLYQKRPIAFEAEPYRDISLALLAKALGAIKSNVFKPSLRMTNCRSTFSEAAELVLGA</sequence>
<evidence type="ECO:0000256" key="1">
    <source>
        <dbReference type="ARBA" id="ARBA00004141"/>
    </source>
</evidence>
<dbReference type="Gene3D" id="3.40.50.2300">
    <property type="match status" value="4"/>
</dbReference>
<dbReference type="InterPro" id="IPR035897">
    <property type="entry name" value="Toll_tir_struct_dom_sf"/>
</dbReference>
<proteinExistence type="predicted"/>
<protein>
    <recommendedName>
        <fullName evidence="10">Receptor ligand binding region domain-containing protein</fullName>
    </recommendedName>
</protein>
<feature type="transmembrane region" description="Helical" evidence="8">
    <location>
        <begin position="1539"/>
        <end position="1562"/>
    </location>
</feature>
<name>A0AB34JJ87_PRYPA</name>
<feature type="domain" description="Receptor ligand binding region" evidence="10">
    <location>
        <begin position="714"/>
        <end position="1082"/>
    </location>
</feature>
<evidence type="ECO:0000256" key="5">
    <source>
        <dbReference type="ARBA" id="ARBA00023170"/>
    </source>
</evidence>
<keyword evidence="12" id="KW-1185">Reference proteome</keyword>
<dbReference type="InterPro" id="IPR001828">
    <property type="entry name" value="ANF_lig-bd_rcpt"/>
</dbReference>
<dbReference type="PRINTS" id="PR00248">
    <property type="entry name" value="GPCRMGR"/>
</dbReference>
<evidence type="ECO:0000256" key="8">
    <source>
        <dbReference type="SAM" id="Phobius"/>
    </source>
</evidence>
<evidence type="ECO:0000256" key="7">
    <source>
        <dbReference type="SAM" id="MobiDB-lite"/>
    </source>
</evidence>
<evidence type="ECO:0000256" key="2">
    <source>
        <dbReference type="ARBA" id="ARBA00022692"/>
    </source>
</evidence>
<reference evidence="11 12" key="1">
    <citation type="journal article" date="2024" name="Science">
        <title>Giant polyketide synthase enzymes in the biosynthesis of giant marine polyether toxins.</title>
        <authorList>
            <person name="Fallon T.R."/>
            <person name="Shende V.V."/>
            <person name="Wierzbicki I.H."/>
            <person name="Pendleton A.L."/>
            <person name="Watervoot N.F."/>
            <person name="Auber R.P."/>
            <person name="Gonzalez D.J."/>
            <person name="Wisecaver J.H."/>
            <person name="Moore B.S."/>
        </authorList>
    </citation>
    <scope>NUCLEOTIDE SEQUENCE [LARGE SCALE GENOMIC DNA]</scope>
    <source>
        <strain evidence="11 12">12B1</strain>
    </source>
</reference>
<feature type="signal peptide" evidence="9">
    <location>
        <begin position="1"/>
        <end position="16"/>
    </location>
</feature>
<keyword evidence="4 8" id="KW-0472">Membrane</keyword>
<feature type="transmembrane region" description="Helical" evidence="8">
    <location>
        <begin position="1323"/>
        <end position="1344"/>
    </location>
</feature>